<name>A0A1X9MEN5_9BACI</name>
<evidence type="ECO:0008006" key="3">
    <source>
        <dbReference type="Google" id="ProtNLM"/>
    </source>
</evidence>
<accession>A0A1X9MEN5</accession>
<dbReference type="KEGG" id="bkw:BkAM31D_19665"/>
<keyword evidence="2" id="KW-1185">Reference proteome</keyword>
<dbReference type="STRING" id="199441.BkAM31D_19665"/>
<sequence>MYYDEYEQYQSFRSMDDLNEAVRQALYYYADKLNKTAVTVLKLLSRYSCKVIGVSWMKAATIAQLIDKSEKTARRALKTLEEVGIIMRVPTIREKGGRGYDICVIQSVVQAEMSSREESGNERESKAQKGSELKETAISNKLNNYVIDALDSSYTPDNVPDRFISACKPFFGANKIYELWRRVSIAYDKSGLDSSVDSVLDVVIRTFKTSVFAWKRGAIRKSFAGYYYGAIYRVLIQERRKEVAAESGAFGWLEKCT</sequence>
<reference evidence="1 2" key="1">
    <citation type="submission" date="2017-04" db="EMBL/GenBank/DDBJ databases">
        <title>Bacillus krulwichiae AM31D Genome sequencing and assembly.</title>
        <authorList>
            <person name="Krulwich T.A."/>
            <person name="Anastor L."/>
            <person name="Ehrlich R."/>
            <person name="Ehrlich G.D."/>
            <person name="Janto B."/>
        </authorList>
    </citation>
    <scope>NUCLEOTIDE SEQUENCE [LARGE SCALE GENOMIC DNA]</scope>
    <source>
        <strain evidence="1 2">AM31D</strain>
    </source>
</reference>
<dbReference type="SUPFAM" id="SSF46785">
    <property type="entry name" value="Winged helix' DNA-binding domain"/>
    <property type="match status" value="1"/>
</dbReference>
<dbReference type="Gene3D" id="1.10.10.10">
    <property type="entry name" value="Winged helix-like DNA-binding domain superfamily/Winged helix DNA-binding domain"/>
    <property type="match status" value="1"/>
</dbReference>
<dbReference type="AlphaFoldDB" id="A0A1X9MEN5"/>
<proteinExistence type="predicted"/>
<dbReference type="EMBL" id="CP020814">
    <property type="protein sequence ID" value="ARK31876.1"/>
    <property type="molecule type" value="Genomic_DNA"/>
</dbReference>
<dbReference type="Pfam" id="PF13730">
    <property type="entry name" value="HTH_36"/>
    <property type="match status" value="1"/>
</dbReference>
<protein>
    <recommendedName>
        <fullName evidence="3">Helix-turn-helix domain-containing protein</fullName>
    </recommendedName>
</protein>
<dbReference type="Proteomes" id="UP000193006">
    <property type="component" value="Chromosome"/>
</dbReference>
<gene>
    <name evidence="1" type="ORF">BkAM31D_19665</name>
</gene>
<organism evidence="1 2">
    <name type="scientific">Halalkalibacter krulwichiae</name>
    <dbReference type="NCBI Taxonomy" id="199441"/>
    <lineage>
        <taxon>Bacteria</taxon>
        <taxon>Bacillati</taxon>
        <taxon>Bacillota</taxon>
        <taxon>Bacilli</taxon>
        <taxon>Bacillales</taxon>
        <taxon>Bacillaceae</taxon>
        <taxon>Halalkalibacter</taxon>
    </lineage>
</organism>
<dbReference type="InterPro" id="IPR036388">
    <property type="entry name" value="WH-like_DNA-bd_sf"/>
</dbReference>
<dbReference type="RefSeq" id="WP_066156355.1">
    <property type="nucleotide sequence ID" value="NZ_CP020814.1"/>
</dbReference>
<dbReference type="InterPro" id="IPR036390">
    <property type="entry name" value="WH_DNA-bd_sf"/>
</dbReference>
<evidence type="ECO:0000313" key="2">
    <source>
        <dbReference type="Proteomes" id="UP000193006"/>
    </source>
</evidence>
<evidence type="ECO:0000313" key="1">
    <source>
        <dbReference type="EMBL" id="ARK31876.1"/>
    </source>
</evidence>